<proteinExistence type="predicted"/>
<accession>A0ACC2NKY4</accession>
<name>A0ACC2NKY4_9HYME</name>
<dbReference type="Proteomes" id="UP001239111">
    <property type="component" value="Chromosome 3"/>
</dbReference>
<reference evidence="1" key="1">
    <citation type="submission" date="2023-04" db="EMBL/GenBank/DDBJ databases">
        <title>A chromosome-level genome assembly of the parasitoid wasp Eretmocerus hayati.</title>
        <authorList>
            <person name="Zhong Y."/>
            <person name="Liu S."/>
            <person name="Liu Y."/>
        </authorList>
    </citation>
    <scope>NUCLEOTIDE SEQUENCE</scope>
    <source>
        <strain evidence="1">ZJU_SS_LIU_2023</strain>
    </source>
</reference>
<evidence type="ECO:0000313" key="1">
    <source>
        <dbReference type="EMBL" id="KAJ8671752.1"/>
    </source>
</evidence>
<sequence>MNILRSICKKTHKRFFFEETRKSDIVKNVYVKHGDGKPFDGTGEDLCNLMTTPTPIPIYDSRASRYVKTYEESLHRIGSGEIKPLYGTNMDLDCKSELDDIPLLISDKWNNQNDPSQPIKYAKEWHFIINDDVQYTIKKFAGDAEIMSKEGVLDGYRPGCFVKCCVKLQVLNLDVNGAVAVNVGSPLWHVCHRLSGTCYCPGNAVKWLRWATDIYGDMYLRKIRNIFTCPEIDCDDTFATQTALNTHILHHHLSQPIAQNYDCSMNLTPISGPVGNDLSESGYLHFEAVPELFICPKETCSLAYMTRFAPKNHIEIHHSEQAAQNSSIMATSLSVDSIPSQSESPTIDLINPSTILLDATTQTPSPCHE</sequence>
<evidence type="ECO:0000313" key="2">
    <source>
        <dbReference type="Proteomes" id="UP001239111"/>
    </source>
</evidence>
<dbReference type="EMBL" id="CM056743">
    <property type="protein sequence ID" value="KAJ8671752.1"/>
    <property type="molecule type" value="Genomic_DNA"/>
</dbReference>
<protein>
    <submittedName>
        <fullName evidence="1">Uncharacterized protein</fullName>
    </submittedName>
</protein>
<organism evidence="1 2">
    <name type="scientific">Eretmocerus hayati</name>
    <dbReference type="NCBI Taxonomy" id="131215"/>
    <lineage>
        <taxon>Eukaryota</taxon>
        <taxon>Metazoa</taxon>
        <taxon>Ecdysozoa</taxon>
        <taxon>Arthropoda</taxon>
        <taxon>Hexapoda</taxon>
        <taxon>Insecta</taxon>
        <taxon>Pterygota</taxon>
        <taxon>Neoptera</taxon>
        <taxon>Endopterygota</taxon>
        <taxon>Hymenoptera</taxon>
        <taxon>Apocrita</taxon>
        <taxon>Proctotrupomorpha</taxon>
        <taxon>Chalcidoidea</taxon>
        <taxon>Aphelinidae</taxon>
        <taxon>Aphelininae</taxon>
        <taxon>Eretmocerus</taxon>
    </lineage>
</organism>
<gene>
    <name evidence="1" type="ORF">QAD02_003011</name>
</gene>
<keyword evidence="2" id="KW-1185">Reference proteome</keyword>
<comment type="caution">
    <text evidence="1">The sequence shown here is derived from an EMBL/GenBank/DDBJ whole genome shotgun (WGS) entry which is preliminary data.</text>
</comment>